<protein>
    <recommendedName>
        <fullName evidence="4">RRM domain-containing protein</fullName>
    </recommendedName>
</protein>
<dbReference type="Pfam" id="PF00076">
    <property type="entry name" value="RRM_1"/>
    <property type="match status" value="1"/>
</dbReference>
<dbReference type="OrthoDB" id="439808at2759"/>
<dbReference type="CDD" id="cd12354">
    <property type="entry name" value="RRM3_TIA1_like"/>
    <property type="match status" value="1"/>
</dbReference>
<dbReference type="PROSITE" id="PS50102">
    <property type="entry name" value="RRM"/>
    <property type="match status" value="1"/>
</dbReference>
<dbReference type="InterPro" id="IPR035979">
    <property type="entry name" value="RBD_domain_sf"/>
</dbReference>
<evidence type="ECO:0000256" key="1">
    <source>
        <dbReference type="ARBA" id="ARBA00022884"/>
    </source>
</evidence>
<evidence type="ECO:0000256" key="2">
    <source>
        <dbReference type="PROSITE-ProRule" id="PRU00176"/>
    </source>
</evidence>
<dbReference type="PANTHER" id="PTHR10352">
    <property type="entry name" value="EUKARYOTIC TRANSLATION INITIATION FACTOR 3 SUBUNIT G"/>
    <property type="match status" value="1"/>
</dbReference>
<keyword evidence="1 2" id="KW-0694">RNA-binding</keyword>
<sequence>MNGTWLGSRNIRTNWATRKPPQSKSENQKTLTYEEVYNQASPSNCTVYCGGVTNGLSEDLMNKTFSPFGTISEVRVFKDKGYAFIRFTSKESAAQAIVSVHNTDVNGQPVKCSWGKESNDASSVAAAANQALAGAQFSYPYGAQQLSYWYPQAAYPQIAAGSQFLQGVQPGYPYGQFGYQQSMGPTVGSAAAAAAAAAALNSWPAGLQTTAAPTVGAIGPSFQQAGMLGAYPLQQFQEGKRSPTAARSCTLCGLIKLKITSWLPKQTTISSQLHSKIDTTTTMTRSENKSQANKRIYNDQ</sequence>
<gene>
    <name evidence="5" type="ORF">NMOB1V02_LOCUS3067</name>
</gene>
<evidence type="ECO:0000259" key="4">
    <source>
        <dbReference type="PROSITE" id="PS50102"/>
    </source>
</evidence>
<dbReference type="Proteomes" id="UP000678499">
    <property type="component" value="Unassembled WGS sequence"/>
</dbReference>
<evidence type="ECO:0000256" key="3">
    <source>
        <dbReference type="SAM" id="MobiDB-lite"/>
    </source>
</evidence>
<dbReference type="AlphaFoldDB" id="A0A7R9BH77"/>
<keyword evidence="6" id="KW-1185">Reference proteome</keyword>
<dbReference type="InterPro" id="IPR000504">
    <property type="entry name" value="RRM_dom"/>
</dbReference>
<feature type="domain" description="RRM" evidence="4">
    <location>
        <begin position="45"/>
        <end position="117"/>
    </location>
</feature>
<proteinExistence type="predicted"/>
<dbReference type="EMBL" id="CAJPEX010000385">
    <property type="protein sequence ID" value="CAG0915420.1"/>
    <property type="molecule type" value="Genomic_DNA"/>
</dbReference>
<dbReference type="EMBL" id="OA882422">
    <property type="protein sequence ID" value="CAD7275268.1"/>
    <property type="molecule type" value="Genomic_DNA"/>
</dbReference>
<dbReference type="FunFam" id="3.30.70.330:FF:000045">
    <property type="entry name" value="Nucleolysin tiar isoform 1"/>
    <property type="match status" value="1"/>
</dbReference>
<dbReference type="InterPro" id="IPR012677">
    <property type="entry name" value="Nucleotide-bd_a/b_plait_sf"/>
</dbReference>
<evidence type="ECO:0000313" key="5">
    <source>
        <dbReference type="EMBL" id="CAD7275268.1"/>
    </source>
</evidence>
<reference evidence="5" key="1">
    <citation type="submission" date="2020-11" db="EMBL/GenBank/DDBJ databases">
        <authorList>
            <person name="Tran Van P."/>
        </authorList>
    </citation>
    <scope>NUCLEOTIDE SEQUENCE</scope>
</reference>
<feature type="region of interest" description="Disordered" evidence="3">
    <location>
        <begin position="1"/>
        <end position="28"/>
    </location>
</feature>
<name>A0A7R9BH77_9CRUS</name>
<evidence type="ECO:0000313" key="6">
    <source>
        <dbReference type="Proteomes" id="UP000678499"/>
    </source>
</evidence>
<dbReference type="SMART" id="SM00360">
    <property type="entry name" value="RRM"/>
    <property type="match status" value="1"/>
</dbReference>
<dbReference type="GO" id="GO:0003723">
    <property type="term" value="F:RNA binding"/>
    <property type="evidence" value="ECO:0007669"/>
    <property type="project" value="UniProtKB-UniRule"/>
</dbReference>
<feature type="region of interest" description="Disordered" evidence="3">
    <location>
        <begin position="280"/>
        <end position="300"/>
    </location>
</feature>
<dbReference type="SUPFAM" id="SSF54928">
    <property type="entry name" value="RNA-binding domain, RBD"/>
    <property type="match status" value="1"/>
</dbReference>
<organism evidence="5">
    <name type="scientific">Notodromas monacha</name>
    <dbReference type="NCBI Taxonomy" id="399045"/>
    <lineage>
        <taxon>Eukaryota</taxon>
        <taxon>Metazoa</taxon>
        <taxon>Ecdysozoa</taxon>
        <taxon>Arthropoda</taxon>
        <taxon>Crustacea</taxon>
        <taxon>Oligostraca</taxon>
        <taxon>Ostracoda</taxon>
        <taxon>Podocopa</taxon>
        <taxon>Podocopida</taxon>
        <taxon>Cypridocopina</taxon>
        <taxon>Cypridoidea</taxon>
        <taxon>Cyprididae</taxon>
        <taxon>Notodromas</taxon>
    </lineage>
</organism>
<accession>A0A7R9BH77</accession>
<dbReference type="Gene3D" id="3.30.70.330">
    <property type="match status" value="1"/>
</dbReference>